<gene>
    <name evidence="2" type="ORF">ACFSJU_06465</name>
</gene>
<feature type="domain" description="N-acetyltransferase" evidence="1">
    <location>
        <begin position="1"/>
        <end position="140"/>
    </location>
</feature>
<protein>
    <submittedName>
        <fullName evidence="2">GNAT family N-acetyltransferase</fullName>
        <ecNumber evidence="2">2.3.1.-</ecNumber>
    </submittedName>
</protein>
<reference evidence="3" key="1">
    <citation type="journal article" date="2019" name="Int. J. Syst. Evol. Microbiol.">
        <title>The Global Catalogue of Microorganisms (GCM) 10K type strain sequencing project: providing services to taxonomists for standard genome sequencing and annotation.</title>
        <authorList>
            <consortium name="The Broad Institute Genomics Platform"/>
            <consortium name="The Broad Institute Genome Sequencing Center for Infectious Disease"/>
            <person name="Wu L."/>
            <person name="Ma J."/>
        </authorList>
    </citation>
    <scope>NUCLEOTIDE SEQUENCE [LARGE SCALE GENOMIC DNA]</scope>
    <source>
        <strain evidence="3">KCTC 42217</strain>
    </source>
</reference>
<keyword evidence="3" id="KW-1185">Reference proteome</keyword>
<dbReference type="InterPro" id="IPR016181">
    <property type="entry name" value="Acyl_CoA_acyltransferase"/>
</dbReference>
<keyword evidence="2" id="KW-0012">Acyltransferase</keyword>
<dbReference type="RefSeq" id="WP_255898056.1">
    <property type="nucleotide sequence ID" value="NZ_JAFMZO010000001.1"/>
</dbReference>
<evidence type="ECO:0000313" key="2">
    <source>
        <dbReference type="EMBL" id="MFD2162029.1"/>
    </source>
</evidence>
<dbReference type="InterPro" id="IPR041496">
    <property type="entry name" value="YitH/HolE_GNAT"/>
</dbReference>
<organism evidence="2 3">
    <name type="scientific">Paradesertivirga mongoliensis</name>
    <dbReference type="NCBI Taxonomy" id="2100740"/>
    <lineage>
        <taxon>Bacteria</taxon>
        <taxon>Pseudomonadati</taxon>
        <taxon>Bacteroidota</taxon>
        <taxon>Sphingobacteriia</taxon>
        <taxon>Sphingobacteriales</taxon>
        <taxon>Sphingobacteriaceae</taxon>
        <taxon>Paradesertivirga</taxon>
    </lineage>
</organism>
<accession>A0ABW4ZJH8</accession>
<dbReference type="GO" id="GO:0016746">
    <property type="term" value="F:acyltransferase activity"/>
    <property type="evidence" value="ECO:0007669"/>
    <property type="project" value="UniProtKB-KW"/>
</dbReference>
<evidence type="ECO:0000259" key="1">
    <source>
        <dbReference type="PROSITE" id="PS51186"/>
    </source>
</evidence>
<dbReference type="InterPro" id="IPR000182">
    <property type="entry name" value="GNAT_dom"/>
</dbReference>
<name>A0ABW4ZJH8_9SPHI</name>
<dbReference type="SUPFAM" id="SSF55729">
    <property type="entry name" value="Acyl-CoA N-acyltransferases (Nat)"/>
    <property type="match status" value="1"/>
</dbReference>
<dbReference type="CDD" id="cd04301">
    <property type="entry name" value="NAT_SF"/>
    <property type="match status" value="1"/>
</dbReference>
<dbReference type="PROSITE" id="PS51186">
    <property type="entry name" value="GNAT"/>
    <property type="match status" value="1"/>
</dbReference>
<proteinExistence type="predicted"/>
<dbReference type="Proteomes" id="UP001597387">
    <property type="component" value="Unassembled WGS sequence"/>
</dbReference>
<comment type="caution">
    <text evidence="2">The sequence shown here is derived from an EMBL/GenBank/DDBJ whole genome shotgun (WGS) entry which is preliminary data.</text>
</comment>
<sequence>MVISDIITEDIDELKELQPEGWPDITPNMNFYIQSSFCKPIKILSNRRIVGIGAAIFHTNSAWLGHIIVHKDFRNQGIGAFVTKSLLQMTEKARYHTVSLIATDMGEPVYRKLGFQKTNEYHFYKKNSPATGYSASDHIQNGFSYSDQILSLDRLAAGEKRHLLLKGHLPDSKVYIDEGKVKGFYLPGLGDGLIVAQEENAGLELLKLHLNTKSTCVLPEENYAAIEHLRSDGFEYVKQGARMSIGRTLLFQPKMLYSRIAGNVG</sequence>
<dbReference type="Gene3D" id="3.40.630.30">
    <property type="match status" value="1"/>
</dbReference>
<dbReference type="EMBL" id="JBHUHZ010000001">
    <property type="protein sequence ID" value="MFD2162029.1"/>
    <property type="molecule type" value="Genomic_DNA"/>
</dbReference>
<dbReference type="Pfam" id="PF13673">
    <property type="entry name" value="Acetyltransf_10"/>
    <property type="match status" value="1"/>
</dbReference>
<dbReference type="Gene3D" id="3.40.630.90">
    <property type="match status" value="1"/>
</dbReference>
<dbReference type="EC" id="2.3.1.-" evidence="2"/>
<dbReference type="Pfam" id="PF18014">
    <property type="entry name" value="Acetyltransf_18"/>
    <property type="match status" value="1"/>
</dbReference>
<keyword evidence="2" id="KW-0808">Transferase</keyword>
<evidence type="ECO:0000313" key="3">
    <source>
        <dbReference type="Proteomes" id="UP001597387"/>
    </source>
</evidence>